<proteinExistence type="predicted"/>
<dbReference type="RefSeq" id="WP_250195178.1">
    <property type="nucleotide sequence ID" value="NZ_CP097635.1"/>
</dbReference>
<evidence type="ECO:0000313" key="1">
    <source>
        <dbReference type="EMBL" id="URI06913.1"/>
    </source>
</evidence>
<accession>A0ABY4S1V9</accession>
<reference evidence="1" key="1">
    <citation type="submission" date="2022-05" db="EMBL/GenBank/DDBJ databases">
        <title>An RpoN-dependent PEP-CTERM gene is involved in floc formation of an Aquincola tertiaricarbonis strain.</title>
        <authorList>
            <person name="Qiu D."/>
            <person name="Xia M."/>
        </authorList>
    </citation>
    <scope>NUCLEOTIDE SEQUENCE</scope>
    <source>
        <strain evidence="1">RN12</strain>
    </source>
</reference>
<name>A0ABY4S1V9_AQUTE</name>
<dbReference type="EMBL" id="CP097635">
    <property type="protein sequence ID" value="URI06913.1"/>
    <property type="molecule type" value="Genomic_DNA"/>
</dbReference>
<organism evidence="1 2">
    <name type="scientific">Aquincola tertiaricarbonis</name>
    <dbReference type="NCBI Taxonomy" id="391953"/>
    <lineage>
        <taxon>Bacteria</taxon>
        <taxon>Pseudomonadati</taxon>
        <taxon>Pseudomonadota</taxon>
        <taxon>Betaproteobacteria</taxon>
        <taxon>Burkholderiales</taxon>
        <taxon>Sphaerotilaceae</taxon>
        <taxon>Aquincola</taxon>
    </lineage>
</organism>
<dbReference type="Proteomes" id="UP001056201">
    <property type="component" value="Chromosome 1"/>
</dbReference>
<sequence length="46" mass="4766">MDQPSTSRTVLCTLPPQASAEGHVSLDFAAAVLALVFLIEAAADTH</sequence>
<protein>
    <submittedName>
        <fullName evidence="1">Uncharacterized protein</fullName>
    </submittedName>
</protein>
<gene>
    <name evidence="1" type="ORF">MW290_13550</name>
</gene>
<keyword evidence="2" id="KW-1185">Reference proteome</keyword>
<evidence type="ECO:0000313" key="2">
    <source>
        <dbReference type="Proteomes" id="UP001056201"/>
    </source>
</evidence>